<gene>
    <name evidence="13" type="ORF">VTL71DRAFT_13912</name>
</gene>
<dbReference type="PANTHER" id="PTHR44167:SF24">
    <property type="entry name" value="SERINE_THREONINE-PROTEIN KINASE CHK2"/>
    <property type="match status" value="1"/>
</dbReference>
<dbReference type="InterPro" id="IPR000719">
    <property type="entry name" value="Prot_kinase_dom"/>
</dbReference>
<keyword evidence="4 9" id="KW-0547">Nucleotide-binding</keyword>
<evidence type="ECO:0000256" key="1">
    <source>
        <dbReference type="ARBA" id="ARBA00005575"/>
    </source>
</evidence>
<dbReference type="PROSITE" id="PS50011">
    <property type="entry name" value="PROTEIN_KINASE_DOM"/>
    <property type="match status" value="1"/>
</dbReference>
<dbReference type="SUPFAM" id="SSF49879">
    <property type="entry name" value="SMAD/FHA domain"/>
    <property type="match status" value="1"/>
</dbReference>
<feature type="compositionally biased region" description="Basic and acidic residues" evidence="10">
    <location>
        <begin position="1"/>
        <end position="11"/>
    </location>
</feature>
<feature type="region of interest" description="Disordered" evidence="10">
    <location>
        <begin position="885"/>
        <end position="939"/>
    </location>
</feature>
<dbReference type="Pfam" id="PF00498">
    <property type="entry name" value="FHA"/>
    <property type="match status" value="1"/>
</dbReference>
<sequence length="1191" mass="135256">MRTPEAKEKYVGHTQPTQPATQLVTDPRRLGQRGSGLSDDQLADIFCILHPATFPACHAAALIHESNPKNTIVTDHHVKIRERGSSEDEDNSTKLAEDGFVSCDIALRLTCKLQDPMGGFQFGRNPSRCDFLLGRYEASRRVSNIHFRIYINEYGSLMLEDQSTNGTAVDGTLLRGKEKENGHIYRHTLSQGSIITLTMTPPEEDYRFVVRIPQRSPENEIMFQQNLTDYFLRMSNFRPRDIPTQTNRGNPPDLFKNPKTQENPTPDHPISSVMKTVRVWDGGKKYNMVGTIGKGAFAVVYKITDKYAGKPYAAKELEKRRFMKNGILDQKVENEMRIMQRIEHDNIVKYIEHVDFDDRLYIIMEFVPGGDLGSLINHHGPLQEVQVKNMASQLLSALKYLHEGNITHRDVKPDNILIHSRDPFHVKLTDFGLSKMIDSEETFLRTFCGTLLYCAPEVYSEYREYDPSGKRNYRGKDKRFLPPQRYGHAVDIWSLAGVLFYSLCGLPPYPVKNGTSYQELLNQIMTVALDVRPLQLVDVSEDGIGFVKKMLHKNPHERATIDQLERHNWFIGGPTFEPSMEEDEVDLIGNGALDPGLEEGTSQLSINQNDYQGDNDEDMLDNNLSDITEIQQRDIPSSFSTSESNSNRHDLESFGFLGESINPANGRLFGEVNVSAVGSSGAFPSDHLNLPVPADNHQSILSDSSRESRYTQSPNPNDARTRSNPPRPIPTILQPVPATSIPRHLENDDRAIRSSSLMGAESMVGHLNMQSPAAATSPGAESPVATTEEIRDVTMSLRRPREEDFDDDGVWRPADLPSNKRRRRSERAIDLVVPPSTFWDPKDKATHHFNYPRMLTSDFMAYQDYAESKGEKFTHGQKTFEVTMESFRSNSSTSSEPERARSEPTKEEGRRMLMKRDDRQLAESGSLQGKDTPSIGQHVQHMGDVSLPSLPSTAHPSKAPTMVEFKPTPPPNYPQPVVGNDFQPPKRILAKFVSTLDSCLPTISLNITDSITSWGRGYEATVRYANGQEIRIPKYAFKIFLFKPGFYNKKQPTFTTNHVWHDRDQDMKFFISTKASSGIWVNGVNLPCHDRQDPSTKSRYWGELKYGDIITVWQAPEQQTRLKFESFWGKSKEIRNPNSPFEILQEGEYLDELEDACLSEENAILEDIHRREKQEKEREKREKHPQSKKTN</sequence>
<feature type="region of interest" description="Disordered" evidence="10">
    <location>
        <begin position="239"/>
        <end position="272"/>
    </location>
</feature>
<dbReference type="PROSITE" id="PS00107">
    <property type="entry name" value="PROTEIN_KINASE_ATP"/>
    <property type="match status" value="1"/>
</dbReference>
<evidence type="ECO:0000256" key="8">
    <source>
        <dbReference type="ARBA" id="ARBA00048679"/>
    </source>
</evidence>
<evidence type="ECO:0000256" key="2">
    <source>
        <dbReference type="ARBA" id="ARBA00012513"/>
    </source>
</evidence>
<dbReference type="SMART" id="SM00240">
    <property type="entry name" value="FHA"/>
    <property type="match status" value="1"/>
</dbReference>
<dbReference type="Pfam" id="PF00069">
    <property type="entry name" value="Pkinase"/>
    <property type="match status" value="1"/>
</dbReference>
<dbReference type="PROSITE" id="PS50006">
    <property type="entry name" value="FHA_DOMAIN"/>
    <property type="match status" value="1"/>
</dbReference>
<feature type="compositionally biased region" description="Polar residues" evidence="10">
    <location>
        <begin position="14"/>
        <end position="24"/>
    </location>
</feature>
<keyword evidence="3" id="KW-0723">Serine/threonine-protein kinase</keyword>
<name>A0ABR4CLP6_9HELO</name>
<protein>
    <recommendedName>
        <fullName evidence="2">non-specific serine/threonine protein kinase</fullName>
        <ecNumber evidence="2">2.7.11.1</ecNumber>
    </recommendedName>
</protein>
<keyword evidence="5" id="KW-0808">Transferase</keyword>
<evidence type="ECO:0000256" key="9">
    <source>
        <dbReference type="PROSITE-ProRule" id="PRU10141"/>
    </source>
</evidence>
<feature type="compositionally biased region" description="Low complexity" evidence="10">
    <location>
        <begin position="886"/>
        <end position="895"/>
    </location>
</feature>
<accession>A0ABR4CLP6</accession>
<dbReference type="Gene3D" id="1.10.510.10">
    <property type="entry name" value="Transferase(Phosphotransferase) domain 1"/>
    <property type="match status" value="1"/>
</dbReference>
<evidence type="ECO:0000259" key="12">
    <source>
        <dbReference type="PROSITE" id="PS50011"/>
    </source>
</evidence>
<feature type="region of interest" description="Disordered" evidence="10">
    <location>
        <begin position="1"/>
        <end position="35"/>
    </location>
</feature>
<dbReference type="PROSITE" id="PS00108">
    <property type="entry name" value="PROTEIN_KINASE_ST"/>
    <property type="match status" value="1"/>
</dbReference>
<feature type="domain" description="Protein kinase" evidence="12">
    <location>
        <begin position="286"/>
        <end position="570"/>
    </location>
</feature>
<dbReference type="InterPro" id="IPR008984">
    <property type="entry name" value="SMAD_FHA_dom_sf"/>
</dbReference>
<organism evidence="13 14">
    <name type="scientific">Oculimacula yallundae</name>
    <dbReference type="NCBI Taxonomy" id="86028"/>
    <lineage>
        <taxon>Eukaryota</taxon>
        <taxon>Fungi</taxon>
        <taxon>Dikarya</taxon>
        <taxon>Ascomycota</taxon>
        <taxon>Pezizomycotina</taxon>
        <taxon>Leotiomycetes</taxon>
        <taxon>Helotiales</taxon>
        <taxon>Ploettnerulaceae</taxon>
        <taxon>Oculimacula</taxon>
    </lineage>
</organism>
<feature type="compositionally biased region" description="Polar residues" evidence="10">
    <location>
        <begin position="710"/>
        <end position="724"/>
    </location>
</feature>
<evidence type="ECO:0000256" key="7">
    <source>
        <dbReference type="ARBA" id="ARBA00047899"/>
    </source>
</evidence>
<dbReference type="Proteomes" id="UP001595075">
    <property type="component" value="Unassembled WGS sequence"/>
</dbReference>
<reference evidence="13 14" key="1">
    <citation type="journal article" date="2024" name="Commun. Biol.">
        <title>Comparative genomic analysis of thermophilic fungi reveals convergent evolutionary adaptations and gene losses.</title>
        <authorList>
            <person name="Steindorff A.S."/>
            <person name="Aguilar-Pontes M.V."/>
            <person name="Robinson A.J."/>
            <person name="Andreopoulos B."/>
            <person name="LaButti K."/>
            <person name="Kuo A."/>
            <person name="Mondo S."/>
            <person name="Riley R."/>
            <person name="Otillar R."/>
            <person name="Haridas S."/>
            <person name="Lipzen A."/>
            <person name="Grimwood J."/>
            <person name="Schmutz J."/>
            <person name="Clum A."/>
            <person name="Reid I.D."/>
            <person name="Moisan M.C."/>
            <person name="Butler G."/>
            <person name="Nguyen T.T.M."/>
            <person name="Dewar K."/>
            <person name="Conant G."/>
            <person name="Drula E."/>
            <person name="Henrissat B."/>
            <person name="Hansel C."/>
            <person name="Singer S."/>
            <person name="Hutchinson M.I."/>
            <person name="de Vries R.P."/>
            <person name="Natvig D.O."/>
            <person name="Powell A.J."/>
            <person name="Tsang A."/>
            <person name="Grigoriev I.V."/>
        </authorList>
    </citation>
    <scope>NUCLEOTIDE SEQUENCE [LARGE SCALE GENOMIC DNA]</scope>
    <source>
        <strain evidence="13 14">CBS 494.80</strain>
    </source>
</reference>
<comment type="catalytic activity">
    <reaction evidence="8">
        <text>L-seryl-[protein] + ATP = O-phospho-L-seryl-[protein] + ADP + H(+)</text>
        <dbReference type="Rhea" id="RHEA:17989"/>
        <dbReference type="Rhea" id="RHEA-COMP:9863"/>
        <dbReference type="Rhea" id="RHEA-COMP:11604"/>
        <dbReference type="ChEBI" id="CHEBI:15378"/>
        <dbReference type="ChEBI" id="CHEBI:29999"/>
        <dbReference type="ChEBI" id="CHEBI:30616"/>
        <dbReference type="ChEBI" id="CHEBI:83421"/>
        <dbReference type="ChEBI" id="CHEBI:456216"/>
        <dbReference type="EC" id="2.7.11.1"/>
    </reaction>
</comment>
<keyword evidence="5" id="KW-0418">Kinase</keyword>
<feature type="binding site" evidence="9">
    <location>
        <position position="315"/>
    </location>
    <ligand>
        <name>ATP</name>
        <dbReference type="ChEBI" id="CHEBI:30616"/>
    </ligand>
</feature>
<dbReference type="InterPro" id="IPR008271">
    <property type="entry name" value="Ser/Thr_kinase_AS"/>
</dbReference>
<feature type="domain" description="FHA" evidence="11">
    <location>
        <begin position="120"/>
        <end position="174"/>
    </location>
</feature>
<proteinExistence type="inferred from homology"/>
<comment type="similarity">
    <text evidence="1">Belongs to the protein kinase superfamily. CAMK Ser/Thr protein kinase family. CHEK2 subfamily.</text>
</comment>
<evidence type="ECO:0000256" key="3">
    <source>
        <dbReference type="ARBA" id="ARBA00022527"/>
    </source>
</evidence>
<keyword evidence="6 9" id="KW-0067">ATP-binding</keyword>
<dbReference type="InterPro" id="IPR017441">
    <property type="entry name" value="Protein_kinase_ATP_BS"/>
</dbReference>
<comment type="caution">
    <text evidence="13">The sequence shown here is derived from an EMBL/GenBank/DDBJ whole genome shotgun (WGS) entry which is preliminary data.</text>
</comment>
<dbReference type="SMART" id="SM00220">
    <property type="entry name" value="S_TKc"/>
    <property type="match status" value="1"/>
</dbReference>
<keyword evidence="14" id="KW-1185">Reference proteome</keyword>
<feature type="compositionally biased region" description="Basic and acidic residues" evidence="10">
    <location>
        <begin position="896"/>
        <end position="921"/>
    </location>
</feature>
<evidence type="ECO:0000256" key="4">
    <source>
        <dbReference type="ARBA" id="ARBA00022741"/>
    </source>
</evidence>
<evidence type="ECO:0000256" key="5">
    <source>
        <dbReference type="ARBA" id="ARBA00022777"/>
    </source>
</evidence>
<feature type="compositionally biased region" description="Basic and acidic residues" evidence="10">
    <location>
        <begin position="1168"/>
        <end position="1185"/>
    </location>
</feature>
<feature type="compositionally biased region" description="Polar residues" evidence="10">
    <location>
        <begin position="923"/>
        <end position="937"/>
    </location>
</feature>
<feature type="region of interest" description="Disordered" evidence="10">
    <location>
        <begin position="1168"/>
        <end position="1191"/>
    </location>
</feature>
<dbReference type="SUPFAM" id="SSF56112">
    <property type="entry name" value="Protein kinase-like (PK-like)"/>
    <property type="match status" value="1"/>
</dbReference>
<dbReference type="PANTHER" id="PTHR44167">
    <property type="entry name" value="OVARIAN-SPECIFIC SERINE/THREONINE-PROTEIN KINASE LOK-RELATED"/>
    <property type="match status" value="1"/>
</dbReference>
<evidence type="ECO:0000256" key="6">
    <source>
        <dbReference type="ARBA" id="ARBA00022840"/>
    </source>
</evidence>
<evidence type="ECO:0000313" key="14">
    <source>
        <dbReference type="Proteomes" id="UP001595075"/>
    </source>
</evidence>
<dbReference type="Gene3D" id="2.60.200.20">
    <property type="match status" value="1"/>
</dbReference>
<evidence type="ECO:0000256" key="10">
    <source>
        <dbReference type="SAM" id="MobiDB-lite"/>
    </source>
</evidence>
<dbReference type="InterPro" id="IPR011009">
    <property type="entry name" value="Kinase-like_dom_sf"/>
</dbReference>
<comment type="catalytic activity">
    <reaction evidence="7">
        <text>L-threonyl-[protein] + ATP = O-phospho-L-threonyl-[protein] + ADP + H(+)</text>
        <dbReference type="Rhea" id="RHEA:46608"/>
        <dbReference type="Rhea" id="RHEA-COMP:11060"/>
        <dbReference type="Rhea" id="RHEA-COMP:11605"/>
        <dbReference type="ChEBI" id="CHEBI:15378"/>
        <dbReference type="ChEBI" id="CHEBI:30013"/>
        <dbReference type="ChEBI" id="CHEBI:30616"/>
        <dbReference type="ChEBI" id="CHEBI:61977"/>
        <dbReference type="ChEBI" id="CHEBI:456216"/>
        <dbReference type="EC" id="2.7.11.1"/>
    </reaction>
</comment>
<dbReference type="EMBL" id="JAZHXI010000006">
    <property type="protein sequence ID" value="KAL2070886.1"/>
    <property type="molecule type" value="Genomic_DNA"/>
</dbReference>
<dbReference type="InterPro" id="IPR000253">
    <property type="entry name" value="FHA_dom"/>
</dbReference>
<evidence type="ECO:0000313" key="13">
    <source>
        <dbReference type="EMBL" id="KAL2070886.1"/>
    </source>
</evidence>
<evidence type="ECO:0000259" key="11">
    <source>
        <dbReference type="PROSITE" id="PS50006"/>
    </source>
</evidence>
<feature type="region of interest" description="Disordered" evidence="10">
    <location>
        <begin position="688"/>
        <end position="744"/>
    </location>
</feature>
<dbReference type="EC" id="2.7.11.1" evidence="2"/>